<dbReference type="PANTHER" id="PTHR43861:SF1">
    <property type="entry name" value="TRANS-ACONITATE 2-METHYLTRANSFERASE"/>
    <property type="match status" value="1"/>
</dbReference>
<gene>
    <name evidence="3" type="primary">bioC_1</name>
    <name evidence="2" type="ORF">CSF007_10380</name>
    <name evidence="3" type="ORF">NCTC10476_00079</name>
</gene>
<dbReference type="Proteomes" id="UP000255169">
    <property type="component" value="Unassembled WGS sequence"/>
</dbReference>
<dbReference type="OrthoDB" id="9791837at2"/>
<sequence length="243" mass="27594">MAQNIYDNPVFFAGYAQLNRSIQGLNGAPEWSSIANMLPDMCGMQVVDLGCGYGWFCRYAREQGASNILGLDVSEKMLAKAHEMTRDDKITYRRQDLEQLQLPENSHDLAYSSLALHYLVNLSDLFNVIYRSLKPGGKFIFSVEHPIFTAPNKQGWLTDSKGQKSWPVNRYQDEGDRITNWLADGVIKQHRTLATYINLLIEAGFRLTRLEEWGPTAQQIAEQPALAEEKERPMLLLVSVIKP</sequence>
<evidence type="ECO:0000313" key="3">
    <source>
        <dbReference type="EMBL" id="SUP98507.1"/>
    </source>
</evidence>
<dbReference type="RefSeq" id="WP_004721397.1">
    <property type="nucleotide sequence ID" value="NZ_CCYO01000024.1"/>
</dbReference>
<feature type="domain" description="Methyltransferase type 11" evidence="1">
    <location>
        <begin position="47"/>
        <end position="141"/>
    </location>
</feature>
<dbReference type="SUPFAM" id="SSF53335">
    <property type="entry name" value="S-adenosyl-L-methionine-dependent methyltransferases"/>
    <property type="match status" value="1"/>
</dbReference>
<protein>
    <submittedName>
        <fullName evidence="2 3">Biotin synthesis protein BioC</fullName>
        <ecNumber evidence="3">2.1.1.197</ecNumber>
    </submittedName>
</protein>
<name>A0A0A8VJQ6_YERRU</name>
<dbReference type="GeneID" id="66879749"/>
<dbReference type="GO" id="GO:0032259">
    <property type="term" value="P:methylation"/>
    <property type="evidence" value="ECO:0007669"/>
    <property type="project" value="UniProtKB-KW"/>
</dbReference>
<dbReference type="InterPro" id="IPR013216">
    <property type="entry name" value="Methyltransf_11"/>
</dbReference>
<dbReference type="GO" id="GO:0008757">
    <property type="term" value="F:S-adenosylmethionine-dependent methyltransferase activity"/>
    <property type="evidence" value="ECO:0007669"/>
    <property type="project" value="InterPro"/>
</dbReference>
<evidence type="ECO:0000259" key="1">
    <source>
        <dbReference type="Pfam" id="PF08241"/>
    </source>
</evidence>
<dbReference type="InterPro" id="IPR029063">
    <property type="entry name" value="SAM-dependent_MTases_sf"/>
</dbReference>
<organism evidence="2">
    <name type="scientific">Yersinia ruckeri</name>
    <dbReference type="NCBI Taxonomy" id="29486"/>
    <lineage>
        <taxon>Bacteria</taxon>
        <taxon>Pseudomonadati</taxon>
        <taxon>Pseudomonadota</taxon>
        <taxon>Gammaproteobacteria</taxon>
        <taxon>Enterobacterales</taxon>
        <taxon>Yersiniaceae</taxon>
        <taxon>Yersinia</taxon>
    </lineage>
</organism>
<dbReference type="EC" id="2.1.1.197" evidence="3"/>
<accession>A0A0A8VJQ6</accession>
<evidence type="ECO:0000313" key="2">
    <source>
        <dbReference type="EMBL" id="CEK27826.1"/>
    </source>
</evidence>
<dbReference type="EMBL" id="LN681231">
    <property type="protein sequence ID" value="CEK27826.1"/>
    <property type="molecule type" value="Genomic_DNA"/>
</dbReference>
<dbReference type="AlphaFoldDB" id="A0A0A8VJQ6"/>
<keyword evidence="3" id="KW-0808">Transferase</keyword>
<dbReference type="Pfam" id="PF08241">
    <property type="entry name" value="Methyltransf_11"/>
    <property type="match status" value="1"/>
</dbReference>
<dbReference type="STRING" id="29486.UGYR_03240"/>
<keyword evidence="4" id="KW-1185">Reference proteome</keyword>
<dbReference type="Gene3D" id="3.40.50.150">
    <property type="entry name" value="Vaccinia Virus protein VP39"/>
    <property type="match status" value="1"/>
</dbReference>
<dbReference type="EMBL" id="UHJG01000001">
    <property type="protein sequence ID" value="SUP98507.1"/>
    <property type="molecule type" value="Genomic_DNA"/>
</dbReference>
<keyword evidence="3" id="KW-0489">Methyltransferase</keyword>
<dbReference type="GO" id="GO:0102130">
    <property type="term" value="F:malonyl-CoA methyltransferase activity"/>
    <property type="evidence" value="ECO:0007669"/>
    <property type="project" value="UniProtKB-EC"/>
</dbReference>
<dbReference type="PANTHER" id="PTHR43861">
    <property type="entry name" value="TRANS-ACONITATE 2-METHYLTRANSFERASE-RELATED"/>
    <property type="match status" value="1"/>
</dbReference>
<proteinExistence type="predicted"/>
<reference evidence="2" key="1">
    <citation type="journal article" date="2015" name="Genome Announc.">
        <title>Complete Genome Sequence of Yersinia ruckeri Strain CSF007-82, Etiologic Agent of Red Mouth Disease in Salmonid Fish.</title>
        <authorList>
            <person name="Nelson M.C."/>
            <person name="LaPatra S.E."/>
            <person name="Welch T.J."/>
            <person name="Graf J."/>
        </authorList>
    </citation>
    <scope>NUCLEOTIDE SEQUENCE</scope>
    <source>
        <strain evidence="2">CSF007-82</strain>
    </source>
</reference>
<dbReference type="CDD" id="cd02440">
    <property type="entry name" value="AdoMet_MTases"/>
    <property type="match status" value="1"/>
</dbReference>
<reference evidence="3 4" key="2">
    <citation type="submission" date="2018-06" db="EMBL/GenBank/DDBJ databases">
        <authorList>
            <consortium name="Pathogen Informatics"/>
            <person name="Doyle S."/>
        </authorList>
    </citation>
    <scope>NUCLEOTIDE SEQUENCE [LARGE SCALE GENOMIC DNA]</scope>
    <source>
        <strain evidence="3 4">NCTC10476</strain>
    </source>
</reference>
<evidence type="ECO:0000313" key="4">
    <source>
        <dbReference type="Proteomes" id="UP000255169"/>
    </source>
</evidence>